<evidence type="ECO:0000313" key="1">
    <source>
        <dbReference type="EMBL" id="RTR36356.1"/>
    </source>
</evidence>
<protein>
    <submittedName>
        <fullName evidence="1">DUF327 family protein</fullName>
    </submittedName>
</protein>
<dbReference type="Proteomes" id="UP000271374">
    <property type="component" value="Unassembled WGS sequence"/>
</dbReference>
<reference evidence="1 2" key="1">
    <citation type="submission" date="2018-12" db="EMBL/GenBank/DDBJ databases">
        <title>Bacillus yapensis draft genome sequence.</title>
        <authorList>
            <person name="Yu L."/>
            <person name="Xu X."/>
            <person name="Tang X."/>
        </authorList>
    </citation>
    <scope>NUCLEOTIDE SEQUENCE [LARGE SCALE GENOMIC DNA]</scope>
    <source>
        <strain evidence="1 2">XXST-01</strain>
    </source>
</reference>
<comment type="caution">
    <text evidence="1">The sequence shown here is derived from an EMBL/GenBank/DDBJ whole genome shotgun (WGS) entry which is preliminary data.</text>
</comment>
<dbReference type="InterPro" id="IPR024042">
    <property type="entry name" value="TM1646-like_dom_sf"/>
</dbReference>
<organism evidence="1 2">
    <name type="scientific">Bacillus yapensis</name>
    <dbReference type="NCBI Taxonomy" id="2492960"/>
    <lineage>
        <taxon>Bacteria</taxon>
        <taxon>Bacillati</taxon>
        <taxon>Bacillota</taxon>
        <taxon>Bacilli</taxon>
        <taxon>Bacillales</taxon>
        <taxon>Bacillaceae</taxon>
        <taxon>Bacillus</taxon>
    </lineage>
</organism>
<accession>A0A3S0K608</accession>
<dbReference type="OrthoDB" id="1680946at2"/>
<proteinExistence type="predicted"/>
<name>A0A3S0K608_9BACI</name>
<gene>
    <name evidence="1" type="ORF">EKG37_02020</name>
</gene>
<dbReference type="RefSeq" id="WP_126405626.1">
    <property type="nucleotide sequence ID" value="NZ_RXNT01000001.1"/>
</dbReference>
<dbReference type="Pfam" id="PF03885">
    <property type="entry name" value="DUF327"/>
    <property type="match status" value="1"/>
</dbReference>
<dbReference type="EMBL" id="RXNT01000001">
    <property type="protein sequence ID" value="RTR36356.1"/>
    <property type="molecule type" value="Genomic_DNA"/>
</dbReference>
<dbReference type="AlphaFoldDB" id="A0A3S0K608"/>
<evidence type="ECO:0000313" key="2">
    <source>
        <dbReference type="Proteomes" id="UP000271374"/>
    </source>
</evidence>
<dbReference type="InterPro" id="IPR005585">
    <property type="entry name" value="DUF327"/>
</dbReference>
<keyword evidence="2" id="KW-1185">Reference proteome</keyword>
<dbReference type="Gene3D" id="1.20.120.490">
    <property type="entry name" value="Hypothetical protein TM1646-like domain"/>
    <property type="match status" value="1"/>
</dbReference>
<dbReference type="SUPFAM" id="SSF158397">
    <property type="entry name" value="TM1646-like"/>
    <property type="match status" value="1"/>
</dbReference>
<sequence length="145" mass="16734">MEVSRIKRATLDQVKSKETTAKGSIQFQSVMDHEKRDLTYDRLTQKVKEIEEQGQKLADNQTVDNLRKYKKMVKDFLKDVVENGLELNEDFGFNHRGSARTYRIVKEVDKKLIDLTNEVLEKEKTGLNIAGLVGEIKGMLINIYT</sequence>